<dbReference type="InterPro" id="IPR000719">
    <property type="entry name" value="Prot_kinase_dom"/>
</dbReference>
<feature type="domain" description="Protein kinase" evidence="7">
    <location>
        <begin position="1"/>
        <end position="249"/>
    </location>
</feature>
<dbReference type="InterPro" id="IPR008271">
    <property type="entry name" value="Ser/Thr_kinase_AS"/>
</dbReference>
<organism evidence="8 9">
    <name type="scientific">Streptomyces oceani</name>
    <dbReference type="NCBI Taxonomy" id="1075402"/>
    <lineage>
        <taxon>Bacteria</taxon>
        <taxon>Bacillati</taxon>
        <taxon>Actinomycetota</taxon>
        <taxon>Actinomycetes</taxon>
        <taxon>Kitasatosporales</taxon>
        <taxon>Streptomycetaceae</taxon>
        <taxon>Streptomyces</taxon>
    </lineage>
</organism>
<dbReference type="PANTHER" id="PTHR43289:SF34">
    <property type="entry name" value="SERINE_THREONINE-PROTEIN KINASE YBDM-RELATED"/>
    <property type="match status" value="1"/>
</dbReference>
<dbReference type="InterPro" id="IPR011990">
    <property type="entry name" value="TPR-like_helical_dom_sf"/>
</dbReference>
<dbReference type="CDD" id="cd14014">
    <property type="entry name" value="STKc_PknB_like"/>
    <property type="match status" value="1"/>
</dbReference>
<dbReference type="EMBL" id="LJGU01000115">
    <property type="protein sequence ID" value="OEV03974.1"/>
    <property type="molecule type" value="Genomic_DNA"/>
</dbReference>
<name>A0A1E7KJF7_9ACTN</name>
<keyword evidence="3" id="KW-0418">Kinase</keyword>
<dbReference type="PROSITE" id="PS50011">
    <property type="entry name" value="PROTEIN_KINASE_DOM"/>
    <property type="match status" value="1"/>
</dbReference>
<evidence type="ECO:0000313" key="9">
    <source>
        <dbReference type="Proteomes" id="UP000176101"/>
    </source>
</evidence>
<evidence type="ECO:0000256" key="3">
    <source>
        <dbReference type="ARBA" id="ARBA00022777"/>
    </source>
</evidence>
<comment type="caution">
    <text evidence="8">The sequence shown here is derived from an EMBL/GenBank/DDBJ whole genome shotgun (WGS) entry which is preliminary data.</text>
</comment>
<evidence type="ECO:0000256" key="5">
    <source>
        <dbReference type="PROSITE-ProRule" id="PRU10141"/>
    </source>
</evidence>
<proteinExistence type="predicted"/>
<dbReference type="Gene3D" id="3.30.200.20">
    <property type="entry name" value="Phosphorylase Kinase, domain 1"/>
    <property type="match status" value="1"/>
</dbReference>
<dbReference type="Pfam" id="PF13374">
    <property type="entry name" value="TPR_10"/>
    <property type="match status" value="3"/>
</dbReference>
<dbReference type="Proteomes" id="UP000176101">
    <property type="component" value="Unassembled WGS sequence"/>
</dbReference>
<dbReference type="STRING" id="1075402.AN216_09610"/>
<accession>A0A1E7KJF7</accession>
<feature type="binding site" evidence="5">
    <location>
        <position position="27"/>
    </location>
    <ligand>
        <name>ATP</name>
        <dbReference type="ChEBI" id="CHEBI:30616"/>
    </ligand>
</feature>
<dbReference type="PROSITE" id="PS00108">
    <property type="entry name" value="PROTEIN_KINASE_ST"/>
    <property type="match status" value="1"/>
</dbReference>
<keyword evidence="9" id="KW-1185">Reference proteome</keyword>
<dbReference type="SUPFAM" id="SSF56112">
    <property type="entry name" value="Protein kinase-like (PK-like)"/>
    <property type="match status" value="1"/>
</dbReference>
<dbReference type="PROSITE" id="PS00107">
    <property type="entry name" value="PROTEIN_KINASE_ATP"/>
    <property type="match status" value="1"/>
</dbReference>
<dbReference type="GO" id="GO:0004674">
    <property type="term" value="F:protein serine/threonine kinase activity"/>
    <property type="evidence" value="ECO:0007669"/>
    <property type="project" value="TreeGrafter"/>
</dbReference>
<dbReference type="PATRIC" id="fig|1075402.3.peg.5317"/>
<evidence type="ECO:0000256" key="1">
    <source>
        <dbReference type="ARBA" id="ARBA00022679"/>
    </source>
</evidence>
<protein>
    <submittedName>
        <fullName evidence="8">Molecular chaperone</fullName>
    </submittedName>
</protein>
<dbReference type="InterPro" id="IPR017441">
    <property type="entry name" value="Protein_kinase_ATP_BS"/>
</dbReference>
<sequence>MRGRLGAGGMGEVFLGRSPGGRSVAVKVVYPHLAGQREFRARFAAEVAAAEAVGGAFTAPVVASGPEDDPPWIATAYIPGPNLAEAVAEAGPLPERSVWGLAAGLVEALQAIHARGLLHRDLKPANVMLAADGPRVIDFGIARTLEVTSVTRTGMVVGTAGFMPPEQAQGGQVGPAADVFSLGVVLAFAASGSEPFGQGQPLAILHRVVNDDPRLDALDGPLRDLVAACLAKSPDERPTLPQLLDRITVHWDPPDGASGTSPWPVGVTTLIEHRVDAPTASYTQASDSTHDAPTATADTTEKELSRRFEDALHGASRPADAVELFEQAVANHAHVLGPDHPATLLRRHEEAQNLGLVGVRAEAAELFAGVAADRARVLGPDHPDTLCSRHHHALYLSGGTKNLKAARLMAGVAADQARVLGPDHPDTLCSRRNRALYLGQGGRFLKAARLMAGVAADQARVLGPDHPDTWRSHHDHARFLSRSRRLRW</sequence>
<dbReference type="AlphaFoldDB" id="A0A1E7KJF7"/>
<dbReference type="InterPro" id="IPR011009">
    <property type="entry name" value="Kinase-like_dom_sf"/>
</dbReference>
<gene>
    <name evidence="8" type="ORF">AN216_09610</name>
</gene>
<evidence type="ECO:0000256" key="6">
    <source>
        <dbReference type="SAM" id="MobiDB-lite"/>
    </source>
</evidence>
<feature type="region of interest" description="Disordered" evidence="6">
    <location>
        <begin position="280"/>
        <end position="302"/>
    </location>
</feature>
<dbReference type="SMART" id="SM00220">
    <property type="entry name" value="S_TKc"/>
    <property type="match status" value="1"/>
</dbReference>
<dbReference type="Pfam" id="PF00069">
    <property type="entry name" value="Pkinase"/>
    <property type="match status" value="1"/>
</dbReference>
<dbReference type="Gene3D" id="1.25.40.10">
    <property type="entry name" value="Tetratricopeptide repeat domain"/>
    <property type="match status" value="1"/>
</dbReference>
<evidence type="ECO:0000259" key="7">
    <source>
        <dbReference type="PROSITE" id="PS50011"/>
    </source>
</evidence>
<feature type="compositionally biased region" description="Low complexity" evidence="6">
    <location>
        <begin position="285"/>
        <end position="298"/>
    </location>
</feature>
<evidence type="ECO:0000313" key="8">
    <source>
        <dbReference type="EMBL" id="OEV03974.1"/>
    </source>
</evidence>
<dbReference type="Gene3D" id="1.10.510.10">
    <property type="entry name" value="Transferase(Phosphotransferase) domain 1"/>
    <property type="match status" value="1"/>
</dbReference>
<evidence type="ECO:0000256" key="2">
    <source>
        <dbReference type="ARBA" id="ARBA00022741"/>
    </source>
</evidence>
<keyword evidence="2 5" id="KW-0547">Nucleotide-binding</keyword>
<evidence type="ECO:0000256" key="4">
    <source>
        <dbReference type="ARBA" id="ARBA00022840"/>
    </source>
</evidence>
<keyword evidence="1" id="KW-0808">Transferase</keyword>
<dbReference type="GO" id="GO:0005524">
    <property type="term" value="F:ATP binding"/>
    <property type="evidence" value="ECO:0007669"/>
    <property type="project" value="UniProtKB-UniRule"/>
</dbReference>
<reference evidence="8 9" key="1">
    <citation type="journal article" date="2016" name="Front. Microbiol.">
        <title>Comparative Genomics Analysis of Streptomyces Species Reveals Their Adaptation to the Marine Environment and Their Diversity at the Genomic Level.</title>
        <authorList>
            <person name="Tian X."/>
            <person name="Zhang Z."/>
            <person name="Yang T."/>
            <person name="Chen M."/>
            <person name="Li J."/>
            <person name="Chen F."/>
            <person name="Yang J."/>
            <person name="Li W."/>
            <person name="Zhang B."/>
            <person name="Zhang Z."/>
            <person name="Wu J."/>
            <person name="Zhang C."/>
            <person name="Long L."/>
            <person name="Xiao J."/>
        </authorList>
    </citation>
    <scope>NUCLEOTIDE SEQUENCE [LARGE SCALE GENOMIC DNA]</scope>
    <source>
        <strain evidence="8 9">SCSIO 02100</strain>
    </source>
</reference>
<keyword evidence="4 5" id="KW-0067">ATP-binding</keyword>
<dbReference type="PANTHER" id="PTHR43289">
    <property type="entry name" value="MITOGEN-ACTIVATED PROTEIN KINASE KINASE KINASE 20-RELATED"/>
    <property type="match status" value="1"/>
</dbReference>